<name>A0A3A4L2V1_9NOCA</name>
<organism evidence="2 3">
    <name type="scientific">Nocardia panacis</name>
    <dbReference type="NCBI Taxonomy" id="2340916"/>
    <lineage>
        <taxon>Bacteria</taxon>
        <taxon>Bacillati</taxon>
        <taxon>Actinomycetota</taxon>
        <taxon>Actinomycetes</taxon>
        <taxon>Mycobacteriales</taxon>
        <taxon>Nocardiaceae</taxon>
        <taxon>Nocardia</taxon>
    </lineage>
</organism>
<dbReference type="AlphaFoldDB" id="A0A3A4L2V1"/>
<feature type="transmembrane region" description="Helical" evidence="1">
    <location>
        <begin position="241"/>
        <end position="262"/>
    </location>
</feature>
<protein>
    <submittedName>
        <fullName evidence="2">ABC transporter permease</fullName>
    </submittedName>
</protein>
<evidence type="ECO:0000313" key="3">
    <source>
        <dbReference type="Proteomes" id="UP000266677"/>
    </source>
</evidence>
<accession>A0A3A4L2V1</accession>
<proteinExistence type="predicted"/>
<keyword evidence="1" id="KW-1133">Transmembrane helix</keyword>
<feature type="transmembrane region" description="Helical" evidence="1">
    <location>
        <begin position="190"/>
        <end position="208"/>
    </location>
</feature>
<feature type="transmembrane region" description="Helical" evidence="1">
    <location>
        <begin position="160"/>
        <end position="183"/>
    </location>
</feature>
<dbReference type="EMBL" id="QZFU01000016">
    <property type="protein sequence ID" value="RJO76703.1"/>
    <property type="molecule type" value="Genomic_DNA"/>
</dbReference>
<feature type="transmembrane region" description="Helical" evidence="1">
    <location>
        <begin position="18"/>
        <end position="42"/>
    </location>
</feature>
<feature type="transmembrane region" description="Helical" evidence="1">
    <location>
        <begin position="62"/>
        <end position="91"/>
    </location>
</feature>
<evidence type="ECO:0000313" key="2">
    <source>
        <dbReference type="EMBL" id="RJO76703.1"/>
    </source>
</evidence>
<feature type="transmembrane region" description="Helical" evidence="1">
    <location>
        <begin position="112"/>
        <end position="140"/>
    </location>
</feature>
<evidence type="ECO:0000256" key="1">
    <source>
        <dbReference type="SAM" id="Phobius"/>
    </source>
</evidence>
<comment type="caution">
    <text evidence="2">The sequence shown here is derived from an EMBL/GenBank/DDBJ whole genome shotgun (WGS) entry which is preliminary data.</text>
</comment>
<reference evidence="2 3" key="1">
    <citation type="submission" date="2018-09" db="EMBL/GenBank/DDBJ databases">
        <title>YIM PH21274 draft genome.</title>
        <authorList>
            <person name="Miao C."/>
        </authorList>
    </citation>
    <scope>NUCLEOTIDE SEQUENCE [LARGE SCALE GENOMIC DNA]</scope>
    <source>
        <strain evidence="2 3">YIM PH 21724</strain>
    </source>
</reference>
<dbReference type="OrthoDB" id="4336046at2"/>
<keyword evidence="1" id="KW-0812">Transmembrane</keyword>
<dbReference type="RefSeq" id="WP_120039625.1">
    <property type="nucleotide sequence ID" value="NZ_QZFU01000016.1"/>
</dbReference>
<keyword evidence="1" id="KW-0472">Membrane</keyword>
<sequence>MGVLAAERIKLTSTRSPLWCAVLTVVFALGITALFGLLLNVAHSTWESRPDLGAPPPNADNALAGLGIMGAAPIIPGFGYILIMILATLAVTNEYRFGTIKSTFLAMPNRSLVLTTKAAMIAVGGALLSAVLTFLGFFILKGVTNDVVGQTLSLSNGSLRVFYAVPIFVALTVFLAVGVGALLRQSAGAISLLIVWPVLVEPIVGAFGKYGKNIEVFLPFKNADRFLGTAADSSYWHWGPWVSLIYFAAFVAIVFGAALVVVNKRDA</sequence>
<dbReference type="Proteomes" id="UP000266677">
    <property type="component" value="Unassembled WGS sequence"/>
</dbReference>
<keyword evidence="3" id="KW-1185">Reference proteome</keyword>
<gene>
    <name evidence="2" type="ORF">D5S18_10570</name>
</gene>